<proteinExistence type="predicted"/>
<accession>A0A509E9G2</accession>
<feature type="signal peptide" evidence="1">
    <location>
        <begin position="1"/>
        <end position="22"/>
    </location>
</feature>
<sequence length="127" mass="13207">MKALPLLAALPLFAASLGAAEAATRKAQVPNRFDGNWSIEVITESGSCDRAYRYGVRIEQGQASYPGGDFQISGRVAPNGTVRATISNSLGSANVVGRLAAGGYGNGTWTASGSNQCSGRWNAERRG</sequence>
<evidence type="ECO:0008006" key="4">
    <source>
        <dbReference type="Google" id="ProtNLM"/>
    </source>
</evidence>
<keyword evidence="1" id="KW-0732">Signal</keyword>
<dbReference type="AlphaFoldDB" id="A0A509E9G2"/>
<name>A0A509E9G2_9HYPH</name>
<evidence type="ECO:0000313" key="3">
    <source>
        <dbReference type="Proteomes" id="UP000410984"/>
    </source>
</evidence>
<reference evidence="2 3" key="1">
    <citation type="submission" date="2019-06" db="EMBL/GenBank/DDBJ databases">
        <authorList>
            <person name="Rodrigo-Torres L."/>
            <person name="Arahal R. D."/>
            <person name="Lucena T."/>
        </authorList>
    </citation>
    <scope>NUCLEOTIDE SEQUENCE [LARGE SCALE GENOMIC DNA]</scope>
    <source>
        <strain evidence="2 3">SB0023/3</strain>
    </source>
</reference>
<protein>
    <recommendedName>
        <fullName evidence="4">Large exoprotein involved in heme utilization or adhesion</fullName>
    </recommendedName>
</protein>
<dbReference type="EMBL" id="CABFPH010000002">
    <property type="protein sequence ID" value="VUD69773.1"/>
    <property type="molecule type" value="Genomic_DNA"/>
</dbReference>
<gene>
    <name evidence="2" type="ORF">MET9862_00330</name>
</gene>
<keyword evidence="3" id="KW-1185">Reference proteome</keyword>
<feature type="chain" id="PRO_5021222509" description="Large exoprotein involved in heme utilization or adhesion" evidence="1">
    <location>
        <begin position="23"/>
        <end position="127"/>
    </location>
</feature>
<organism evidence="2 3">
    <name type="scientific">Methylobacterium symbioticum</name>
    <dbReference type="NCBI Taxonomy" id="2584084"/>
    <lineage>
        <taxon>Bacteria</taxon>
        <taxon>Pseudomonadati</taxon>
        <taxon>Pseudomonadota</taxon>
        <taxon>Alphaproteobacteria</taxon>
        <taxon>Hyphomicrobiales</taxon>
        <taxon>Methylobacteriaceae</taxon>
        <taxon>Methylobacterium</taxon>
    </lineage>
</organism>
<evidence type="ECO:0000256" key="1">
    <source>
        <dbReference type="SAM" id="SignalP"/>
    </source>
</evidence>
<dbReference type="RefSeq" id="WP_142581365.1">
    <property type="nucleotide sequence ID" value="NZ_CABFPH010000002.1"/>
</dbReference>
<dbReference type="OrthoDB" id="8236492at2"/>
<evidence type="ECO:0000313" key="2">
    <source>
        <dbReference type="EMBL" id="VUD69773.1"/>
    </source>
</evidence>
<dbReference type="Proteomes" id="UP000410984">
    <property type="component" value="Unassembled WGS sequence"/>
</dbReference>